<evidence type="ECO:0000256" key="1">
    <source>
        <dbReference type="SAM" id="Phobius"/>
    </source>
</evidence>
<accession>A0ABR1SN81</accession>
<feature type="transmembrane region" description="Helical" evidence="1">
    <location>
        <begin position="432"/>
        <end position="454"/>
    </location>
</feature>
<feature type="transmembrane region" description="Helical" evidence="1">
    <location>
        <begin position="345"/>
        <end position="364"/>
    </location>
</feature>
<organism evidence="2 3">
    <name type="scientific">Apiospora marii</name>
    <dbReference type="NCBI Taxonomy" id="335849"/>
    <lineage>
        <taxon>Eukaryota</taxon>
        <taxon>Fungi</taxon>
        <taxon>Dikarya</taxon>
        <taxon>Ascomycota</taxon>
        <taxon>Pezizomycotina</taxon>
        <taxon>Sordariomycetes</taxon>
        <taxon>Xylariomycetidae</taxon>
        <taxon>Amphisphaeriales</taxon>
        <taxon>Apiosporaceae</taxon>
        <taxon>Apiospora</taxon>
    </lineage>
</organism>
<keyword evidence="1" id="KW-1133">Transmembrane helix</keyword>
<proteinExistence type="predicted"/>
<sequence>MQVFSTNCTLPSDGVTFVGAPHIRGTLVLHLNVPPQSTIEPGNWAQKFERTAMRAWTKVKWMLFTLLAPEFALGKAFSDFLSVRCLKSGFEAFSKTDGVPWSAAHTHFANMGGFTINFAPLANTTTHEHEQQADEMRHRGWSVLGLKRSVSAPAYLEHITRYLPHVVENPVAQIQPLNTEMVFSPREQHHAWIEDIWKTFETDNWDKNLSPPGDLEQCETRRSWAVGKTDWLVDNTNTAIVDSSLQTLDMSYFRNECKASRFIFSKGDWARNVNLLRGNIWILDANQLLMAREFGIIDKLPFLAPDDLDDRNKQDMFLKLLALGQISWFILEICSRFLRHLSVSLLEVMVLAFALCTIVIYLFLLSKPNNATYSITIPAARHPQTAHEVVRLALVGPATSWWFRGSPWIPNDAIHLDHRLAGPKNDPGHQLYTAYGSAACALVFGAAHCIAWNFKFPTDIEKVMWHEGSP</sequence>
<gene>
    <name evidence="2" type="ORF">PG991_001864</name>
</gene>
<keyword evidence="1" id="KW-0472">Membrane</keyword>
<evidence type="ECO:0000313" key="3">
    <source>
        <dbReference type="Proteomes" id="UP001396898"/>
    </source>
</evidence>
<dbReference type="Proteomes" id="UP001396898">
    <property type="component" value="Unassembled WGS sequence"/>
</dbReference>
<reference evidence="2 3" key="1">
    <citation type="submission" date="2023-01" db="EMBL/GenBank/DDBJ databases">
        <title>Analysis of 21 Apiospora genomes using comparative genomics revels a genus with tremendous synthesis potential of carbohydrate active enzymes and secondary metabolites.</title>
        <authorList>
            <person name="Sorensen T."/>
        </authorList>
    </citation>
    <scope>NUCLEOTIDE SEQUENCE [LARGE SCALE GENOMIC DNA]</scope>
    <source>
        <strain evidence="2 3">CBS 20057</strain>
    </source>
</reference>
<comment type="caution">
    <text evidence="2">The sequence shown here is derived from an EMBL/GenBank/DDBJ whole genome shotgun (WGS) entry which is preliminary data.</text>
</comment>
<keyword evidence="1" id="KW-0812">Transmembrane</keyword>
<protein>
    <submittedName>
        <fullName evidence="2">Uncharacterized protein</fullName>
    </submittedName>
</protein>
<dbReference type="EMBL" id="JAQQWI010000005">
    <property type="protein sequence ID" value="KAK8035791.1"/>
    <property type="molecule type" value="Genomic_DNA"/>
</dbReference>
<dbReference type="PANTHER" id="PTHR35043">
    <property type="entry name" value="TRANSCRIPTION FACTOR DOMAIN-CONTAINING PROTEIN"/>
    <property type="match status" value="1"/>
</dbReference>
<name>A0ABR1SN81_9PEZI</name>
<keyword evidence="3" id="KW-1185">Reference proteome</keyword>
<evidence type="ECO:0000313" key="2">
    <source>
        <dbReference type="EMBL" id="KAK8035791.1"/>
    </source>
</evidence>
<dbReference type="PANTHER" id="PTHR35043:SF7">
    <property type="entry name" value="TRANSCRIPTION FACTOR DOMAIN-CONTAINING PROTEIN"/>
    <property type="match status" value="1"/>
</dbReference>